<organism evidence="4 5">
    <name type="scientific">Anaeramoeba flamelloides</name>
    <dbReference type="NCBI Taxonomy" id="1746091"/>
    <lineage>
        <taxon>Eukaryota</taxon>
        <taxon>Metamonada</taxon>
        <taxon>Anaeramoebidae</taxon>
        <taxon>Anaeramoeba</taxon>
    </lineage>
</organism>
<dbReference type="Proteomes" id="UP001150062">
    <property type="component" value="Unassembled WGS sequence"/>
</dbReference>
<dbReference type="PANTHER" id="PTHR46967">
    <property type="entry name" value="INSULIN-LIKE GROWTH FACTOR BINDING PROTEIN,N-TERMINAL"/>
    <property type="match status" value="1"/>
</dbReference>
<feature type="transmembrane region" description="Helical" evidence="2">
    <location>
        <begin position="1125"/>
        <end position="1149"/>
    </location>
</feature>
<dbReference type="InterPro" id="IPR009030">
    <property type="entry name" value="Growth_fac_rcpt_cys_sf"/>
</dbReference>
<sequence>MCSQKLPPERIGKEFRANTITEHDQSFPSVSSIGNDGEKFIITWQSEKQDKGESYGIYFQAYNSSDGSKIGNETMANEESQFQEVLPFVTTLGKDGEKFIITWSTVYSTGAQSIIYAQIFDSNDLSKIGEPIKVHNDTESLNKKSRAFAIGQDGGKFVITWQRHLSTSDTVSDTYARMFNSTDGSTIENEFRVNTYTTKSQENPAISAIGQDGEKFVITWESKNQDGSDYGVYAQMFNSADGSTIENEFRVNTYTTKSQENPAISAIGQDGEKFVITWESENQDGSDSGIYAQMFNSADGSPIGNEFQVNNLVSNSQENSAVVDLKNDLFAIIWSTKEIYLQIFDENTGAKLLKEDFLVNNCTAGEQSMPEIALIDKNNGKFVVAWRSNNQDKSGYGIFAQILNNTILCDCDEGYYSNYMNPNRCDGCEPGSFQNETGQTNCMQCAAGSYSNGNAFPTCTKCAKGTFSTVMGSTTMGHCENCTIGDYSGEEGLFYCTHCSRGSYADQEGSSSCHKCAKGYYGPNVRSTTIEDCQICPNGTYSDEEGSPICFNCPEGTYQNQNGSSSCHKCPIGTYNPNVRSKSIEDCHNCNHGTYSDEEGLSLCLDCSRGTYQNQEGSSNCSECPRGTYNPNEGSTSMGDCHNCPRGTFNTVQGMQSISDCTDCDRGTYQNLEGKSFCNDCGNGTYNPNKGSTSKDNCLMCEIGTYNDLEGATTCILCGIGQYNDLRGLGECTECLPGSFTESEGSTSCQFCQEGEYQDKYGQIKCNDCPFNTWQSNVQSKECKNCPLFSETLSRKSQTVQECFCKLGYYGKNGENCQPCPDEGICNKFNQHYPLPRQGYWSSNENPIELIKCTIEESCPGYATEQCNDELGYTGEKCTQCLVGFYKLENKCEKCPDNSNQRLFLILSLFFLIIVILLLIARKATSYFGSFTITFSFLQLLSIIYKLDIDFPVKWNITMDLFKPFELNLDFLATECSFNFSYYEKWFIIELSPFIFLFFFLIIYIIVRAHSKIISVLSFKNIFLNKCPNLMNKPSKSTDNKFMYYFKSIKYILFSPLYQSLSNRELKDLRNIIINVYLTLLTLLYLILAQKSLEIFNCQFEQSSQKYLLSSDSNYYCFDSTWFKILPFGIIFTILNIVGTPSLIVYLLIKNSKKLNEKEFDLKFGLLCSRYYKNFFFWEIIIMVRKLFIVIIEIFLSNHTTISLIFMLFVIIAFLLLQFSLKPYIEKRHNTLESFLLISIVVILFSSLTLNSSELKSDDSIKENITTALIILLILGILFIIITTLLDITQRLKINKFINNNNNNNNNKNNNKNNKKKKKNSKEIEEFLFNDSFKFKKILNQIHNKKINLLLLLKWLRTLNNSKSQKIKFIFLKIFNHINKNKKLKNIKSNSNLAMNNIYQNDVILKFLKWYNDRNTSNVAKIKINIMIENFLLYEKKNKNKKKSFNIK</sequence>
<feature type="transmembrane region" description="Helical" evidence="2">
    <location>
        <begin position="1233"/>
        <end position="1253"/>
    </location>
</feature>
<reference evidence="4" key="1">
    <citation type="submission" date="2022-08" db="EMBL/GenBank/DDBJ databases">
        <title>Novel sulfate-reducing endosymbionts in the free-living metamonad Anaeramoeba.</title>
        <authorList>
            <person name="Jerlstrom-Hultqvist J."/>
            <person name="Cepicka I."/>
            <person name="Gallot-Lavallee L."/>
            <person name="Salas-Leiva D."/>
            <person name="Curtis B.A."/>
            <person name="Zahonova K."/>
            <person name="Pipaliya S."/>
            <person name="Dacks J."/>
            <person name="Roger A.J."/>
        </authorList>
    </citation>
    <scope>NUCLEOTIDE SEQUENCE</scope>
    <source>
        <strain evidence="4">Schooner1</strain>
    </source>
</reference>
<evidence type="ECO:0000259" key="3">
    <source>
        <dbReference type="Pfam" id="PF07699"/>
    </source>
</evidence>
<keyword evidence="2" id="KW-0812">Transmembrane</keyword>
<feature type="region of interest" description="Disordered" evidence="1">
    <location>
        <begin position="1299"/>
        <end position="1319"/>
    </location>
</feature>
<evidence type="ECO:0000256" key="2">
    <source>
        <dbReference type="SAM" id="Phobius"/>
    </source>
</evidence>
<evidence type="ECO:0000313" key="4">
    <source>
        <dbReference type="EMBL" id="KAJ6235482.1"/>
    </source>
</evidence>
<feature type="domain" description="Tyrosine-protein kinase ephrin type A/B receptor-like" evidence="3">
    <location>
        <begin position="485"/>
        <end position="533"/>
    </location>
</feature>
<keyword evidence="2" id="KW-1133">Transmembrane helix</keyword>
<dbReference type="InterPro" id="IPR011641">
    <property type="entry name" value="Tyr-kin_ephrin_A/B_rcpt-like"/>
</dbReference>
<feature type="domain" description="Tyrosine-protein kinase ephrin type A/B receptor-like" evidence="3">
    <location>
        <begin position="539"/>
        <end position="587"/>
    </location>
</feature>
<dbReference type="SMART" id="SM01411">
    <property type="entry name" value="Ephrin_rec_like"/>
    <property type="match status" value="8"/>
</dbReference>
<keyword evidence="2" id="KW-0472">Membrane</keyword>
<feature type="transmembrane region" description="Helical" evidence="2">
    <location>
        <begin position="1265"/>
        <end position="1286"/>
    </location>
</feature>
<dbReference type="PANTHER" id="PTHR46967:SF2">
    <property type="entry name" value="SUSHI, VON WILLEBRAND FACTOR TYPE A, EGF AND PENTRAXIN DOMAIN-CONTAINING PROTEIN 1-LIKE"/>
    <property type="match status" value="1"/>
</dbReference>
<evidence type="ECO:0000256" key="1">
    <source>
        <dbReference type="SAM" id="MobiDB-lite"/>
    </source>
</evidence>
<comment type="caution">
    <text evidence="4">The sequence shown here is derived from an EMBL/GenBank/DDBJ whole genome shotgun (WGS) entry which is preliminary data.</text>
</comment>
<feature type="transmembrane region" description="Helical" evidence="2">
    <location>
        <begin position="903"/>
        <end position="920"/>
    </location>
</feature>
<feature type="domain" description="Tyrosine-protein kinase ephrin type A/B receptor-like" evidence="3">
    <location>
        <begin position="704"/>
        <end position="752"/>
    </location>
</feature>
<feature type="domain" description="Tyrosine-protein kinase ephrin type A/B receptor-like" evidence="3">
    <location>
        <begin position="593"/>
        <end position="641"/>
    </location>
</feature>
<evidence type="ECO:0000313" key="5">
    <source>
        <dbReference type="Proteomes" id="UP001150062"/>
    </source>
</evidence>
<keyword evidence="5" id="KW-1185">Reference proteome</keyword>
<feature type="transmembrane region" description="Helical" evidence="2">
    <location>
        <begin position="1175"/>
        <end position="1196"/>
    </location>
</feature>
<feature type="domain" description="Tyrosine-protein kinase ephrin type A/B receptor-like" evidence="3">
    <location>
        <begin position="660"/>
        <end position="698"/>
    </location>
</feature>
<feature type="transmembrane region" description="Helical" evidence="2">
    <location>
        <begin position="1069"/>
        <end position="1088"/>
    </location>
</feature>
<dbReference type="Gene3D" id="2.10.50.10">
    <property type="entry name" value="Tumor Necrosis Factor Receptor, subunit A, domain 2"/>
    <property type="match status" value="6"/>
</dbReference>
<name>A0ABQ8XS89_9EUKA</name>
<feature type="domain" description="Tyrosine-protein kinase ephrin type A/B receptor-like" evidence="3">
    <location>
        <begin position="755"/>
        <end position="803"/>
    </location>
</feature>
<feature type="transmembrane region" description="Helical" evidence="2">
    <location>
        <begin position="927"/>
        <end position="945"/>
    </location>
</feature>
<feature type="transmembrane region" description="Helical" evidence="2">
    <location>
        <begin position="986"/>
        <end position="1007"/>
    </location>
</feature>
<protein>
    <submittedName>
        <fullName evidence="4">Insulin-like growth factor binding protein</fullName>
    </submittedName>
</protein>
<dbReference type="Pfam" id="PF07699">
    <property type="entry name" value="Ephrin_rec_like"/>
    <property type="match status" value="6"/>
</dbReference>
<proteinExistence type="predicted"/>
<gene>
    <name evidence="4" type="ORF">M0813_03629</name>
</gene>
<feature type="compositionally biased region" description="Low complexity" evidence="1">
    <location>
        <begin position="1299"/>
        <end position="1312"/>
    </location>
</feature>
<feature type="transmembrane region" description="Helical" evidence="2">
    <location>
        <begin position="1202"/>
        <end position="1221"/>
    </location>
</feature>
<dbReference type="SUPFAM" id="SSF57184">
    <property type="entry name" value="Growth factor receptor domain"/>
    <property type="match status" value="3"/>
</dbReference>
<dbReference type="EMBL" id="JAOAOG010000257">
    <property type="protein sequence ID" value="KAJ6235482.1"/>
    <property type="molecule type" value="Genomic_DNA"/>
</dbReference>
<accession>A0ABQ8XS89</accession>